<keyword evidence="3" id="KW-0378">Hydrolase</keyword>
<gene>
    <name evidence="5" type="ORF">G6N73_33205</name>
</gene>
<name>A0A6G4WNN6_9HYPH</name>
<dbReference type="GO" id="GO:0016042">
    <property type="term" value="P:lipid catabolic process"/>
    <property type="evidence" value="ECO:0007669"/>
    <property type="project" value="UniProtKB-UniRule"/>
</dbReference>
<dbReference type="SUPFAM" id="SSF52151">
    <property type="entry name" value="FabD/lysophospholipase-like"/>
    <property type="match status" value="1"/>
</dbReference>
<comment type="caution">
    <text evidence="5">The sequence shown here is derived from an EMBL/GenBank/DDBJ whole genome shotgun (WGS) entry which is preliminary data.</text>
</comment>
<protein>
    <submittedName>
        <fullName evidence="5">Patatin-like phospholipase family protein</fullName>
    </submittedName>
</protein>
<dbReference type="AlphaFoldDB" id="A0A6G4WNN6"/>
<dbReference type="PANTHER" id="PTHR32176">
    <property type="entry name" value="XYLOSE ISOMERASE"/>
    <property type="match status" value="1"/>
</dbReference>
<dbReference type="PROSITE" id="PS51635">
    <property type="entry name" value="PNPLA"/>
    <property type="match status" value="1"/>
</dbReference>
<keyword evidence="6" id="KW-1185">Reference proteome</keyword>
<feature type="domain" description="PNPLA" evidence="4">
    <location>
        <begin position="17"/>
        <end position="221"/>
    </location>
</feature>
<proteinExistence type="inferred from homology"/>
<dbReference type="Proteomes" id="UP001642900">
    <property type="component" value="Unassembled WGS sequence"/>
</dbReference>
<organism evidence="5 6">
    <name type="scientific">Allomesorhizobium camelthorni</name>
    <dbReference type="NCBI Taxonomy" id="475069"/>
    <lineage>
        <taxon>Bacteria</taxon>
        <taxon>Pseudomonadati</taxon>
        <taxon>Pseudomonadota</taxon>
        <taxon>Alphaproteobacteria</taxon>
        <taxon>Hyphomicrobiales</taxon>
        <taxon>Phyllobacteriaceae</taxon>
        <taxon>Allomesorhizobium</taxon>
    </lineage>
</organism>
<dbReference type="Pfam" id="PF01734">
    <property type="entry name" value="Patatin"/>
    <property type="match status" value="1"/>
</dbReference>
<dbReference type="InterPro" id="IPR002641">
    <property type="entry name" value="PNPLA_dom"/>
</dbReference>
<keyword evidence="3" id="KW-0442">Lipid degradation</keyword>
<dbReference type="GO" id="GO:0016787">
    <property type="term" value="F:hydrolase activity"/>
    <property type="evidence" value="ECO:0007669"/>
    <property type="project" value="UniProtKB-UniRule"/>
</dbReference>
<feature type="active site" description="Proton acceptor" evidence="3">
    <location>
        <position position="208"/>
    </location>
</feature>
<evidence type="ECO:0000256" key="3">
    <source>
        <dbReference type="PROSITE-ProRule" id="PRU01161"/>
    </source>
</evidence>
<comment type="similarity">
    <text evidence="1">Belongs to the patatin family.</text>
</comment>
<evidence type="ECO:0000259" key="4">
    <source>
        <dbReference type="PROSITE" id="PS51635"/>
    </source>
</evidence>
<evidence type="ECO:0000313" key="5">
    <source>
        <dbReference type="EMBL" id="NGO55813.1"/>
    </source>
</evidence>
<keyword evidence="2 3" id="KW-0443">Lipid metabolism</keyword>
<sequence>MGSPTEKQIYEQPYRVLSLDGGGMRGIYTGAFLSRLTDQFARIRGESALDLGRGFDLITGTSTGAIVGCALAVGRPMSEIVALYREHGPKIFPHRIAGKASAAFRAIQGSRYVRQGDKALRSALEAVLGQTTMLDVFNGRGISLSIPAVLMSEHRAWVFKKTPRSGVRDDHYPLVDVCMATTAAPIFRSLAAINDPNAPGGPQQVFADGGLWANNPIMVGLVDALTIADADRPIEIFSLGTCPRPEGDHLDAETAHRSMLDWSLGADVAPLAISAQEFAFDHMARLLANAISNCGRSIRRVRFPNKPVPASMMPYLALDDTRPEAMDRLVHQAHTDADLTKSACDDRCSPDGAMILRLMNDLPAMPANGAVWNRAPTNVVKG</sequence>
<dbReference type="PANTHER" id="PTHR32176:SF92">
    <property type="entry name" value="XYLOSE ISOMERASE"/>
    <property type="match status" value="1"/>
</dbReference>
<evidence type="ECO:0000313" key="6">
    <source>
        <dbReference type="Proteomes" id="UP001642900"/>
    </source>
</evidence>
<evidence type="ECO:0000256" key="1">
    <source>
        <dbReference type="ARBA" id="ARBA00010240"/>
    </source>
</evidence>
<accession>A0A6G4WNN6</accession>
<dbReference type="InterPro" id="IPR016035">
    <property type="entry name" value="Acyl_Trfase/lysoPLipase"/>
</dbReference>
<feature type="short sequence motif" description="DGA/G" evidence="3">
    <location>
        <begin position="208"/>
        <end position="210"/>
    </location>
</feature>
<feature type="short sequence motif" description="GXSXG" evidence="3">
    <location>
        <begin position="60"/>
        <end position="64"/>
    </location>
</feature>
<evidence type="ECO:0000256" key="2">
    <source>
        <dbReference type="ARBA" id="ARBA00023098"/>
    </source>
</evidence>
<dbReference type="CDD" id="cd07199">
    <property type="entry name" value="Pat17_PNPLA8_PNPLA9_like"/>
    <property type="match status" value="1"/>
</dbReference>
<dbReference type="EMBL" id="JAAKZF010000135">
    <property type="protein sequence ID" value="NGO55813.1"/>
    <property type="molecule type" value="Genomic_DNA"/>
</dbReference>
<feature type="short sequence motif" description="GXGXXG" evidence="3">
    <location>
        <begin position="21"/>
        <end position="26"/>
    </location>
</feature>
<reference evidence="5 6" key="1">
    <citation type="submission" date="2020-02" db="EMBL/GenBank/DDBJ databases">
        <title>Genome sequence of strain CCNWXJ40-4.</title>
        <authorList>
            <person name="Gao J."/>
            <person name="Sun J."/>
        </authorList>
    </citation>
    <scope>NUCLEOTIDE SEQUENCE [LARGE SCALE GENOMIC DNA]</scope>
    <source>
        <strain evidence="5 6">CCNWXJ 40-4</strain>
    </source>
</reference>
<dbReference type="Gene3D" id="3.40.1090.10">
    <property type="entry name" value="Cytosolic phospholipase A2 catalytic domain"/>
    <property type="match status" value="1"/>
</dbReference>
<feature type="active site" description="Nucleophile" evidence="3">
    <location>
        <position position="62"/>
    </location>
</feature>